<dbReference type="EMBL" id="BAAAXZ010000068">
    <property type="protein sequence ID" value="GAA2922244.1"/>
    <property type="molecule type" value="Genomic_DNA"/>
</dbReference>
<proteinExistence type="predicted"/>
<evidence type="ECO:0000313" key="1">
    <source>
        <dbReference type="EMBL" id="GAA2922244.1"/>
    </source>
</evidence>
<organism evidence="1 2">
    <name type="scientific">Streptomyces thioluteus</name>
    <dbReference type="NCBI Taxonomy" id="66431"/>
    <lineage>
        <taxon>Bacteria</taxon>
        <taxon>Bacillati</taxon>
        <taxon>Actinomycetota</taxon>
        <taxon>Actinomycetes</taxon>
        <taxon>Kitasatosporales</taxon>
        <taxon>Streptomycetaceae</taxon>
        <taxon>Streptomyces</taxon>
    </lineage>
</organism>
<dbReference type="Proteomes" id="UP001501102">
    <property type="component" value="Unassembled WGS sequence"/>
</dbReference>
<evidence type="ECO:0008006" key="3">
    <source>
        <dbReference type="Google" id="ProtNLM"/>
    </source>
</evidence>
<sequence>MAVASSARLLARGLLRLLLGGGPGHTGLGVRLLGQRSGLDLDVLPGGDVREERRLGGGRLDPVVRLALFVALATPTTAPTVVTAVAEATANPRTEIRLTRFPSSIARAR</sequence>
<comment type="caution">
    <text evidence="1">The sequence shown here is derived from an EMBL/GenBank/DDBJ whole genome shotgun (WGS) entry which is preliminary data.</text>
</comment>
<evidence type="ECO:0000313" key="2">
    <source>
        <dbReference type="Proteomes" id="UP001501102"/>
    </source>
</evidence>
<protein>
    <recommendedName>
        <fullName evidence="3">Secreted protein</fullName>
    </recommendedName>
</protein>
<gene>
    <name evidence="1" type="ORF">GCM10020221_18010</name>
</gene>
<reference evidence="2" key="1">
    <citation type="journal article" date="2019" name="Int. J. Syst. Evol. Microbiol.">
        <title>The Global Catalogue of Microorganisms (GCM) 10K type strain sequencing project: providing services to taxonomists for standard genome sequencing and annotation.</title>
        <authorList>
            <consortium name="The Broad Institute Genomics Platform"/>
            <consortium name="The Broad Institute Genome Sequencing Center for Infectious Disease"/>
            <person name="Wu L."/>
            <person name="Ma J."/>
        </authorList>
    </citation>
    <scope>NUCLEOTIDE SEQUENCE [LARGE SCALE GENOMIC DNA]</scope>
    <source>
        <strain evidence="2">JCM 4087</strain>
    </source>
</reference>
<name>A0ABP6J803_STRTU</name>
<accession>A0ABP6J803</accession>
<keyword evidence="2" id="KW-1185">Reference proteome</keyword>